<sequence>MGQSAREAVRARWARVGYTSLGTADKSSVQTKSEAVEVVVLDSEEEASTAEDTGTEEAERHNLWPMWLVHSALYDGETAGTAGGNGICGLEVVLGDTDLERVYLFSFQYEMNWLLDLIPEHVQVVVTAQKGTVQEADGGRAARVRYRMVWMPPFSSHHSKMVIAFYQDQRCRVVLPSANFTALETSLPQQMMWMTPQLAHSRAAEQQPSRFRSGLQDYLQMYPEPDRELLQRLRKIDFAPVDATGAAFVYSAPGARTRAKTGLAQLAAQLDEGPAAGGRHSHYFCQSSSIGGPLNSRSAENPRNLFVHLMVPLLSGHTQGLPKSVKDCLGEKEAYALLQRERLHPYILYPTVEDFNECFTGWLASGWFHFHHSRTAATRNHYSSLRDNGCFVKQREYELRPGGRTALPIIRRDRVPCHTKFYIKFASASATSWNSLTDCEWFLFTSANLSTHAWGAPPSYQPKNYECGVLYTKSENVALRVHCAKDVVYASDSAWSDPEYFDAREGEHITVNLMTPFWLPAENYGPTDVAFCASDKPDDM</sequence>
<evidence type="ECO:0000256" key="9">
    <source>
        <dbReference type="PIRSR" id="PIRSR610347-1"/>
    </source>
</evidence>
<evidence type="ECO:0000313" key="12">
    <source>
        <dbReference type="EMBL" id="AAS50536.1"/>
    </source>
</evidence>
<keyword evidence="8" id="KW-0539">Nucleus</keyword>
<accession>Q75EA8</accession>
<evidence type="ECO:0000256" key="4">
    <source>
        <dbReference type="ARBA" id="ARBA00022763"/>
    </source>
</evidence>
<feature type="binding site" evidence="10">
    <location>
        <position position="420"/>
    </location>
    <ligand>
        <name>substrate</name>
    </ligand>
</feature>
<dbReference type="GO" id="GO:0005634">
    <property type="term" value="C:nucleus"/>
    <property type="evidence" value="ECO:0000318"/>
    <property type="project" value="GO_Central"/>
</dbReference>
<dbReference type="GO" id="GO:0003697">
    <property type="term" value="F:single-stranded DNA binding"/>
    <property type="evidence" value="ECO:0000318"/>
    <property type="project" value="GO_Central"/>
</dbReference>
<keyword evidence="7" id="KW-0234">DNA repair</keyword>
<feature type="active site" description="Proton donor/acceptor" evidence="9">
    <location>
        <position position="418"/>
    </location>
</feature>
<keyword evidence="3" id="KW-0540">Nuclease</keyword>
<evidence type="ECO:0000256" key="5">
    <source>
        <dbReference type="ARBA" id="ARBA00022801"/>
    </source>
</evidence>
<feature type="binding site" evidence="10">
    <location>
        <position position="160"/>
    </location>
    <ligand>
        <name>substrate</name>
    </ligand>
</feature>
<dbReference type="SUPFAM" id="SSF56024">
    <property type="entry name" value="Phospholipase D/nuclease"/>
    <property type="match status" value="2"/>
</dbReference>
<dbReference type="KEGG" id="ago:AGOS_AAR169C"/>
<gene>
    <name evidence="12" type="ORF">AGOS_AAR169C</name>
</gene>
<dbReference type="PANTHER" id="PTHR12415:SF0">
    <property type="entry name" value="TYROSYL-DNA PHOSPHODIESTERASE 1"/>
    <property type="match status" value="1"/>
</dbReference>
<dbReference type="GO" id="GO:0006281">
    <property type="term" value="P:DNA repair"/>
    <property type="evidence" value="ECO:0000318"/>
    <property type="project" value="GO_Central"/>
</dbReference>
<dbReference type="Pfam" id="PF06087">
    <property type="entry name" value="Tyr-DNA_phospho"/>
    <property type="match status" value="1"/>
</dbReference>
<protein>
    <submittedName>
        <fullName evidence="12">AAR169Cp</fullName>
    </submittedName>
</protein>
<evidence type="ECO:0000256" key="1">
    <source>
        <dbReference type="ARBA" id="ARBA00004123"/>
    </source>
</evidence>
<dbReference type="FunCoup" id="Q75EA8">
    <property type="interactions" value="487"/>
</dbReference>
<evidence type="ECO:0000256" key="7">
    <source>
        <dbReference type="ARBA" id="ARBA00023204"/>
    </source>
</evidence>
<feature type="active site" description="Nucleophile" evidence="9">
    <location>
        <position position="158"/>
    </location>
</feature>
<evidence type="ECO:0000256" key="11">
    <source>
        <dbReference type="PIRSR" id="PIRSR610347-3"/>
    </source>
</evidence>
<keyword evidence="6" id="KW-0269">Exonuclease</keyword>
<reference evidence="13" key="2">
    <citation type="journal article" date="2013" name="G3 (Bethesda)">
        <title>Genomes of Ashbya fungi isolated from insects reveal four mating-type loci, numerous translocations, lack of transposons, and distinct gene duplications.</title>
        <authorList>
            <person name="Dietrich F.S."/>
            <person name="Voegeli S."/>
            <person name="Kuo S."/>
            <person name="Philippsen P."/>
        </authorList>
    </citation>
    <scope>GENOME REANNOTATION</scope>
    <source>
        <strain evidence="13">ATCC 10895 / CBS 109.51 / FGSC 9923 / NRRL Y-1056</strain>
    </source>
</reference>
<evidence type="ECO:0000256" key="2">
    <source>
        <dbReference type="ARBA" id="ARBA00010205"/>
    </source>
</evidence>
<dbReference type="PANTHER" id="PTHR12415">
    <property type="entry name" value="TYROSYL-DNA PHOSPHODIESTERASE 1"/>
    <property type="match status" value="1"/>
</dbReference>
<evidence type="ECO:0000256" key="8">
    <source>
        <dbReference type="ARBA" id="ARBA00023242"/>
    </source>
</evidence>
<dbReference type="HOGENOM" id="CLU_010413_2_1_1"/>
<name>Q75EA8_EREGS</name>
<dbReference type="GeneID" id="4618748"/>
<keyword evidence="13" id="KW-1185">Reference proteome</keyword>
<dbReference type="eggNOG" id="KOG2031">
    <property type="taxonomic scope" value="Eukaryota"/>
</dbReference>
<dbReference type="GO" id="GO:0017005">
    <property type="term" value="F:3'-tyrosyl-DNA phosphodiesterase activity"/>
    <property type="evidence" value="ECO:0000318"/>
    <property type="project" value="GO_Central"/>
</dbReference>
<evidence type="ECO:0000256" key="6">
    <source>
        <dbReference type="ARBA" id="ARBA00022839"/>
    </source>
</evidence>
<dbReference type="InParanoid" id="Q75EA8"/>
<dbReference type="EMBL" id="AE016814">
    <property type="protein sequence ID" value="AAS50536.1"/>
    <property type="molecule type" value="Genomic_DNA"/>
</dbReference>
<evidence type="ECO:0000256" key="10">
    <source>
        <dbReference type="PIRSR" id="PIRSR610347-2"/>
    </source>
</evidence>
<dbReference type="Proteomes" id="UP000000591">
    <property type="component" value="Chromosome I"/>
</dbReference>
<organism evidence="12 13">
    <name type="scientific">Eremothecium gossypii (strain ATCC 10895 / CBS 109.51 / FGSC 9923 / NRRL Y-1056)</name>
    <name type="common">Yeast</name>
    <name type="synonym">Ashbya gossypii</name>
    <dbReference type="NCBI Taxonomy" id="284811"/>
    <lineage>
        <taxon>Eukaryota</taxon>
        <taxon>Fungi</taxon>
        <taxon>Dikarya</taxon>
        <taxon>Ascomycota</taxon>
        <taxon>Saccharomycotina</taxon>
        <taxon>Saccharomycetes</taxon>
        <taxon>Saccharomycetales</taxon>
        <taxon>Saccharomycetaceae</taxon>
        <taxon>Eremothecium</taxon>
    </lineage>
</organism>
<reference evidence="12 13" key="1">
    <citation type="journal article" date="2004" name="Science">
        <title>The Ashbya gossypii genome as a tool for mapping the ancient Saccharomyces cerevisiae genome.</title>
        <authorList>
            <person name="Dietrich F.S."/>
            <person name="Voegeli S."/>
            <person name="Brachat S."/>
            <person name="Lerch A."/>
            <person name="Gates K."/>
            <person name="Steiner S."/>
            <person name="Mohr C."/>
            <person name="Pohlmann R."/>
            <person name="Luedi P."/>
            <person name="Choi S."/>
            <person name="Wing R.A."/>
            <person name="Flavier A."/>
            <person name="Gaffney T.D."/>
            <person name="Philippsen P."/>
        </authorList>
    </citation>
    <scope>NUCLEOTIDE SEQUENCE [LARGE SCALE GENOMIC DNA]</scope>
    <source>
        <strain evidence="13">ATCC 10895 / CBS 109.51 / FGSC 9923 / NRRL Y-1056</strain>
    </source>
</reference>
<dbReference type="GO" id="GO:0004527">
    <property type="term" value="F:exonuclease activity"/>
    <property type="evidence" value="ECO:0007669"/>
    <property type="project" value="UniProtKB-KW"/>
</dbReference>
<keyword evidence="5" id="KW-0378">Hydrolase</keyword>
<dbReference type="CDD" id="cd09194">
    <property type="entry name" value="PLDc_yTdp1_1"/>
    <property type="match status" value="1"/>
</dbReference>
<dbReference type="OrthoDB" id="47785at2759"/>
<comment type="subcellular location">
    <subcellularLocation>
        <location evidence="1">Nucleus</location>
    </subcellularLocation>
</comment>
<dbReference type="InterPro" id="IPR010347">
    <property type="entry name" value="Tdp1"/>
</dbReference>
<dbReference type="CDD" id="cd09196">
    <property type="entry name" value="PLDc_yTdp1_2"/>
    <property type="match status" value="1"/>
</dbReference>
<evidence type="ECO:0000256" key="3">
    <source>
        <dbReference type="ARBA" id="ARBA00022722"/>
    </source>
</evidence>
<dbReference type="AlphaFoldDB" id="Q75EA8"/>
<keyword evidence="4" id="KW-0227">DNA damage</keyword>
<dbReference type="STRING" id="284811.Q75EA8"/>
<dbReference type="Gene3D" id="3.30.870.10">
    <property type="entry name" value="Endonuclease Chain A"/>
    <property type="match status" value="2"/>
</dbReference>
<evidence type="ECO:0000313" key="13">
    <source>
        <dbReference type="Proteomes" id="UP000000591"/>
    </source>
</evidence>
<proteinExistence type="inferred from homology"/>
<dbReference type="RefSeq" id="NP_982712.1">
    <property type="nucleotide sequence ID" value="NM_208065.1"/>
</dbReference>
<comment type="similarity">
    <text evidence="2">Belongs to the tyrosyl-DNA phosphodiesterase family.</text>
</comment>
<feature type="site" description="Interaction with DNA" evidence="11">
    <location>
        <position position="450"/>
    </location>
</feature>
<dbReference type="OMA" id="AHSKFYM"/>
<dbReference type="GO" id="GO:0003690">
    <property type="term" value="F:double-stranded DNA binding"/>
    <property type="evidence" value="ECO:0000318"/>
    <property type="project" value="GO_Central"/>
</dbReference>